<organism evidence="5 6">
    <name type="scientific">Populus deltoides</name>
    <name type="common">Eastern poplar</name>
    <name type="synonym">Eastern cottonwood</name>
    <dbReference type="NCBI Taxonomy" id="3696"/>
    <lineage>
        <taxon>Eukaryota</taxon>
        <taxon>Viridiplantae</taxon>
        <taxon>Streptophyta</taxon>
        <taxon>Embryophyta</taxon>
        <taxon>Tracheophyta</taxon>
        <taxon>Spermatophyta</taxon>
        <taxon>Magnoliopsida</taxon>
        <taxon>eudicotyledons</taxon>
        <taxon>Gunneridae</taxon>
        <taxon>Pentapetalae</taxon>
        <taxon>rosids</taxon>
        <taxon>fabids</taxon>
        <taxon>Malpighiales</taxon>
        <taxon>Salicaceae</taxon>
        <taxon>Saliceae</taxon>
        <taxon>Populus</taxon>
    </lineage>
</organism>
<feature type="compositionally biased region" description="Low complexity" evidence="3">
    <location>
        <begin position="46"/>
        <end position="72"/>
    </location>
</feature>
<dbReference type="InterPro" id="IPR002818">
    <property type="entry name" value="DJ-1/PfpI"/>
</dbReference>
<evidence type="ECO:0000259" key="4">
    <source>
        <dbReference type="Pfam" id="PF01965"/>
    </source>
</evidence>
<dbReference type="PANTHER" id="PTHR48094:SF7">
    <property type="entry name" value="PROTEIN DJ-1 HOMOLOG C"/>
    <property type="match status" value="1"/>
</dbReference>
<dbReference type="AlphaFoldDB" id="A0A8T2Y041"/>
<protein>
    <recommendedName>
        <fullName evidence="4">DJ-1/PfpI domain-containing protein</fullName>
    </recommendedName>
</protein>
<dbReference type="GO" id="GO:0005737">
    <property type="term" value="C:cytoplasm"/>
    <property type="evidence" value="ECO:0007669"/>
    <property type="project" value="UniProtKB-ARBA"/>
</dbReference>
<proteinExistence type="inferred from homology"/>
<gene>
    <name evidence="5" type="ORF">H0E87_017401</name>
</gene>
<dbReference type="EMBL" id="JACEGQ020000009">
    <property type="protein sequence ID" value="KAH8498475.1"/>
    <property type="molecule type" value="Genomic_DNA"/>
</dbReference>
<evidence type="ECO:0000256" key="2">
    <source>
        <dbReference type="ARBA" id="ARBA00022737"/>
    </source>
</evidence>
<dbReference type="NCBIfam" id="TIGR01383">
    <property type="entry name" value="not_thiJ"/>
    <property type="match status" value="2"/>
</dbReference>
<feature type="region of interest" description="Disordered" evidence="3">
    <location>
        <begin position="37"/>
        <end position="80"/>
    </location>
</feature>
<dbReference type="InterPro" id="IPR029062">
    <property type="entry name" value="Class_I_gatase-like"/>
</dbReference>
<dbReference type="InterPro" id="IPR006287">
    <property type="entry name" value="DJ-1"/>
</dbReference>
<dbReference type="PANTHER" id="PTHR48094">
    <property type="entry name" value="PROTEIN/NUCLEIC ACID DEGLYCASE DJ-1-RELATED"/>
    <property type="match status" value="1"/>
</dbReference>
<dbReference type="FunFam" id="3.40.50.880:FF:000015">
    <property type="entry name" value="Protein DJ-1 homolog C"/>
    <property type="match status" value="2"/>
</dbReference>
<dbReference type="Proteomes" id="UP000807159">
    <property type="component" value="Chromosome 9"/>
</dbReference>
<keyword evidence="2" id="KW-0677">Repeat</keyword>
<dbReference type="Gene3D" id="3.40.50.880">
    <property type="match status" value="2"/>
</dbReference>
<sequence length="471" mass="50521">MESMLCLLSPTPTKLSPFKKLTSASALKTTFSSLSFASMTSPPQQKTPSTKILSSSKTSKTLSPKTPTTSTSVQETSTPVSPPLKKVLVPIGFGTEEMEAVIIVDVLRRAGAEVIVASVEPQLEVEAAGGTRLVADTSISKCANEVFDLVALPGGMPGSARLRDCEVLRQITSKQAEGKRLYGAICAAPAITLLPWGLLRRKQMTGHPAFMDKLPTFWAVASKIQVSGELTTSRGPGTSFEFALSLVDQLFGESVAKEVGQLLLMQADDETQRKEEYNKVEWSFDHNPRVLLPIANGSEEIEIVAIVDILRRAKVDVVVASIEKSLQILASRGIKIVADKLIGDAAESVYDLIILPGGNAGAERLHKSKVLKKLLQEQYTAGRIYGAVCSSPAVLHRQGLLKDKRATAHPSVVTDLNNVSNGAKVVIDGKLITSKGLSTVTDFALAIVSKLFGHARTRCVAEGLVFDYPRS</sequence>
<accession>A0A8T2Y041</accession>
<evidence type="ECO:0000313" key="5">
    <source>
        <dbReference type="EMBL" id="KAH8498475.1"/>
    </source>
</evidence>
<name>A0A8T2Y041_POPDE</name>
<evidence type="ECO:0000256" key="1">
    <source>
        <dbReference type="ARBA" id="ARBA00008542"/>
    </source>
</evidence>
<dbReference type="InterPro" id="IPR050325">
    <property type="entry name" value="Prot/Nucl_acid_deglycase"/>
</dbReference>
<reference evidence="5" key="1">
    <citation type="journal article" date="2021" name="J. Hered.">
        <title>Genome Assembly of Salicaceae Populus deltoides (Eastern Cottonwood) I-69 Based on Nanopore Sequencing and Hi-C Technologies.</title>
        <authorList>
            <person name="Bai S."/>
            <person name="Wu H."/>
            <person name="Zhang J."/>
            <person name="Pan Z."/>
            <person name="Zhao W."/>
            <person name="Li Z."/>
            <person name="Tong C."/>
        </authorList>
    </citation>
    <scope>NUCLEOTIDE SEQUENCE</scope>
    <source>
        <tissue evidence="5">Leaf</tissue>
    </source>
</reference>
<feature type="domain" description="DJ-1/PfpI" evidence="4">
    <location>
        <begin position="289"/>
        <end position="449"/>
    </location>
</feature>
<comment type="similarity">
    <text evidence="1">Belongs to the peptidase C56 family.</text>
</comment>
<keyword evidence="6" id="KW-1185">Reference proteome</keyword>
<dbReference type="CDD" id="cd03135">
    <property type="entry name" value="GATase1_DJ-1"/>
    <property type="match status" value="2"/>
</dbReference>
<comment type="caution">
    <text evidence="5">The sequence shown here is derived from an EMBL/GenBank/DDBJ whole genome shotgun (WGS) entry which is preliminary data.</text>
</comment>
<dbReference type="GO" id="GO:1903189">
    <property type="term" value="P:glyoxal metabolic process"/>
    <property type="evidence" value="ECO:0007669"/>
    <property type="project" value="TreeGrafter"/>
</dbReference>
<evidence type="ECO:0000256" key="3">
    <source>
        <dbReference type="SAM" id="MobiDB-lite"/>
    </source>
</evidence>
<feature type="domain" description="DJ-1/PfpI" evidence="4">
    <location>
        <begin position="85"/>
        <end position="248"/>
    </location>
</feature>
<evidence type="ECO:0000313" key="6">
    <source>
        <dbReference type="Proteomes" id="UP000807159"/>
    </source>
</evidence>
<dbReference type="Pfam" id="PF01965">
    <property type="entry name" value="DJ-1_PfpI"/>
    <property type="match status" value="2"/>
</dbReference>
<dbReference type="SUPFAM" id="SSF52317">
    <property type="entry name" value="Class I glutamine amidotransferase-like"/>
    <property type="match status" value="2"/>
</dbReference>